<keyword evidence="5" id="KW-1185">Reference proteome</keyword>
<dbReference type="Pfam" id="PF14389">
    <property type="entry name" value="Lzipper-MIP1"/>
    <property type="match status" value="1"/>
</dbReference>
<protein>
    <recommendedName>
        <fullName evidence="6">DUF547 domain-containing protein</fullName>
    </recommendedName>
</protein>
<sequence>MQMDGSMGFEEWPKWDCMIILPLPMMKSHLRSTRPPDFLSVWTHARYEQLQLRLQQEKSMRTMLERAMGRASSTLSPGHRHFAAETKELIAEIELLEEEVANREQHSRSKHASLLSSKGSIHFEKTCSDPDKVHEKLPTMDRSMLRTLKDHLYQCPSKLSEEMVRCMAAVYCWLRGAASVNPEKNRSLLLSRSSTNVILPRRGIEEDREWSCKSMVEISWISTDKSQFSRASYAINNYRVLIEQLEKVNVSQMESNAQTAFWVNVYNSLVMHAYLAYGIPHSSLRRLALFHKAAYNIGG</sequence>
<gene>
    <name evidence="4" type="ORF">VitviT2T_030363</name>
</gene>
<feature type="coiled-coil region" evidence="1">
    <location>
        <begin position="47"/>
        <end position="106"/>
    </location>
</feature>
<reference evidence="4 5" key="1">
    <citation type="journal article" date="2023" name="Hortic Res">
        <title>The complete reference genome for grapevine (Vitis vinifera L.) genetics and breeding.</title>
        <authorList>
            <person name="Shi X."/>
            <person name="Cao S."/>
            <person name="Wang X."/>
            <person name="Huang S."/>
            <person name="Wang Y."/>
            <person name="Liu Z."/>
            <person name="Liu W."/>
            <person name="Leng X."/>
            <person name="Peng Y."/>
            <person name="Wang N."/>
            <person name="Wang Y."/>
            <person name="Ma Z."/>
            <person name="Xu X."/>
            <person name="Zhang F."/>
            <person name="Xue H."/>
            <person name="Zhong H."/>
            <person name="Wang Y."/>
            <person name="Zhang K."/>
            <person name="Velt A."/>
            <person name="Avia K."/>
            <person name="Holtgrawe D."/>
            <person name="Grimplet J."/>
            <person name="Matus J.T."/>
            <person name="Ware D."/>
            <person name="Wu X."/>
            <person name="Wang H."/>
            <person name="Liu C."/>
            <person name="Fang Y."/>
            <person name="Rustenholz C."/>
            <person name="Cheng Z."/>
            <person name="Xiao H."/>
            <person name="Zhou Y."/>
        </authorList>
    </citation>
    <scope>NUCLEOTIDE SEQUENCE [LARGE SCALE GENOMIC DNA]</scope>
    <source>
        <strain evidence="5">cv. Pinot noir / PN40024</strain>
        <tissue evidence="4">Leaf</tissue>
    </source>
</reference>
<dbReference type="PANTHER" id="PTHR23054:SF26">
    <property type="entry name" value="ELECTRON TRANSPORTER"/>
    <property type="match status" value="1"/>
</dbReference>
<dbReference type="EMBL" id="CP126666">
    <property type="protein sequence ID" value="WKA13028.1"/>
    <property type="molecule type" value="Genomic_DNA"/>
</dbReference>
<proteinExistence type="predicted"/>
<dbReference type="InterPro" id="IPR006869">
    <property type="entry name" value="DUF547"/>
</dbReference>
<evidence type="ECO:0000259" key="3">
    <source>
        <dbReference type="Pfam" id="PF14389"/>
    </source>
</evidence>
<evidence type="ECO:0000313" key="5">
    <source>
        <dbReference type="Proteomes" id="UP001227230"/>
    </source>
</evidence>
<feature type="domain" description="Ternary complex factor MIP1 leucine-zipper" evidence="3">
    <location>
        <begin position="48"/>
        <end position="114"/>
    </location>
</feature>
<dbReference type="InterPro" id="IPR025757">
    <property type="entry name" value="MIP1_Leuzipper"/>
</dbReference>
<accession>A0ABY9DZ45</accession>
<dbReference type="PANTHER" id="PTHR23054">
    <property type="entry name" value="TERNARY COMPLEX FACTOR MIP1, LEUCINE-ZIPPER-RELATED"/>
    <property type="match status" value="1"/>
</dbReference>
<evidence type="ECO:0000256" key="1">
    <source>
        <dbReference type="SAM" id="Coils"/>
    </source>
</evidence>
<dbReference type="Proteomes" id="UP001227230">
    <property type="component" value="Chromosome 19"/>
</dbReference>
<organism evidence="4 5">
    <name type="scientific">Vitis vinifera</name>
    <name type="common">Grape</name>
    <dbReference type="NCBI Taxonomy" id="29760"/>
    <lineage>
        <taxon>Eukaryota</taxon>
        <taxon>Viridiplantae</taxon>
        <taxon>Streptophyta</taxon>
        <taxon>Embryophyta</taxon>
        <taxon>Tracheophyta</taxon>
        <taxon>Spermatophyta</taxon>
        <taxon>Magnoliopsida</taxon>
        <taxon>eudicotyledons</taxon>
        <taxon>Gunneridae</taxon>
        <taxon>Pentapetalae</taxon>
        <taxon>rosids</taxon>
        <taxon>Vitales</taxon>
        <taxon>Vitaceae</taxon>
        <taxon>Viteae</taxon>
        <taxon>Vitis</taxon>
    </lineage>
</organism>
<dbReference type="Pfam" id="PF04784">
    <property type="entry name" value="DUF547"/>
    <property type="match status" value="1"/>
</dbReference>
<evidence type="ECO:0000313" key="4">
    <source>
        <dbReference type="EMBL" id="WKA13028.1"/>
    </source>
</evidence>
<evidence type="ECO:0008006" key="6">
    <source>
        <dbReference type="Google" id="ProtNLM"/>
    </source>
</evidence>
<keyword evidence="1" id="KW-0175">Coiled coil</keyword>
<evidence type="ECO:0000259" key="2">
    <source>
        <dbReference type="Pfam" id="PF04784"/>
    </source>
</evidence>
<feature type="domain" description="DUF547" evidence="2">
    <location>
        <begin position="251"/>
        <end position="299"/>
    </location>
</feature>
<name>A0ABY9DZ45_VITVI</name>